<evidence type="ECO:0000313" key="1">
    <source>
        <dbReference type="EMBL" id="MBB5121175.1"/>
    </source>
</evidence>
<dbReference type="RefSeq" id="WP_170127558.1">
    <property type="nucleotide sequence ID" value="NZ_JACHJF010000016.1"/>
</dbReference>
<accession>A0A7W8F4Q7</accession>
<comment type="caution">
    <text evidence="1">The sequence shown here is derived from an EMBL/GenBank/DDBJ whole genome shotgun (WGS) entry which is preliminary data.</text>
</comment>
<reference evidence="1 2" key="1">
    <citation type="submission" date="2020-08" db="EMBL/GenBank/DDBJ databases">
        <title>Genomic Encyclopedia of Type Strains, Phase III (KMG-III): the genomes of soil and plant-associated and newly described type strains.</title>
        <authorList>
            <person name="Whitman W."/>
        </authorList>
    </citation>
    <scope>NUCLEOTIDE SEQUENCE [LARGE SCALE GENOMIC DNA]</scope>
    <source>
        <strain evidence="1 2">CECT 3259</strain>
    </source>
</reference>
<proteinExistence type="predicted"/>
<evidence type="ECO:0000313" key="2">
    <source>
        <dbReference type="Proteomes" id="UP000528608"/>
    </source>
</evidence>
<name>A0A7W8F4Q7_STREU</name>
<dbReference type="EMBL" id="JACHJF010000016">
    <property type="protein sequence ID" value="MBB5121175.1"/>
    <property type="molecule type" value="Genomic_DNA"/>
</dbReference>
<organism evidence="1 2">
    <name type="scientific">Streptomyces eurocidicus</name>
    <name type="common">Streptoverticillium eurocidicus</name>
    <dbReference type="NCBI Taxonomy" id="66423"/>
    <lineage>
        <taxon>Bacteria</taxon>
        <taxon>Bacillati</taxon>
        <taxon>Actinomycetota</taxon>
        <taxon>Actinomycetes</taxon>
        <taxon>Kitasatosporales</taxon>
        <taxon>Streptomycetaceae</taxon>
        <taxon>Streptomyces</taxon>
    </lineage>
</organism>
<dbReference type="AlphaFoldDB" id="A0A7W8F4Q7"/>
<gene>
    <name evidence="1" type="ORF">FHS36_004627</name>
</gene>
<dbReference type="Proteomes" id="UP000528608">
    <property type="component" value="Unassembled WGS sequence"/>
</dbReference>
<sequence length="58" mass="6611">MLSTPSRQRSPEEINRAIRHFLSARSGRALTGAERRMYQRLRAEWAAASRRGPRCAVA</sequence>
<protein>
    <submittedName>
        <fullName evidence="1">Uncharacterized protein</fullName>
    </submittedName>
</protein>